<evidence type="ECO:0000313" key="4">
    <source>
        <dbReference type="EMBL" id="QNM08518.1"/>
    </source>
</evidence>
<dbReference type="Proteomes" id="UP000515860">
    <property type="component" value="Chromosome"/>
</dbReference>
<dbReference type="SMART" id="SM00877">
    <property type="entry name" value="BMC"/>
    <property type="match status" value="1"/>
</dbReference>
<comment type="subcellular location">
    <subcellularLocation>
        <location evidence="1">Bacterial microcompartment</location>
    </subcellularLocation>
</comment>
<dbReference type="PANTHER" id="PTHR40449:SF2">
    <property type="entry name" value="BACTERIAL MICROCOMPARTMENT SHELL PROTEIN EUTS"/>
    <property type="match status" value="1"/>
</dbReference>
<feature type="domain" description="BMC circularly permuted" evidence="3">
    <location>
        <begin position="14"/>
        <end position="121"/>
    </location>
</feature>
<dbReference type="PIRSF" id="PIRSF012296">
    <property type="entry name" value="EutS_PduU"/>
    <property type="match status" value="1"/>
</dbReference>
<evidence type="ECO:0000256" key="2">
    <source>
        <dbReference type="ARBA" id="ARBA00024446"/>
    </source>
</evidence>
<organism evidence="4 5">
    <name type="scientific">Wansuia hejianensis</name>
    <dbReference type="NCBI Taxonomy" id="2763667"/>
    <lineage>
        <taxon>Bacteria</taxon>
        <taxon>Bacillati</taxon>
        <taxon>Bacillota</taxon>
        <taxon>Clostridia</taxon>
        <taxon>Lachnospirales</taxon>
        <taxon>Lachnospiraceae</taxon>
        <taxon>Wansuia</taxon>
    </lineage>
</organism>
<dbReference type="InterPro" id="IPR000249">
    <property type="entry name" value="BMC_dom"/>
</dbReference>
<dbReference type="PANTHER" id="PTHR40449">
    <property type="entry name" value="ETHANOLAMINE UTILIZATION PROTEIN EUTS"/>
    <property type="match status" value="1"/>
</dbReference>
<dbReference type="SUPFAM" id="SSF143414">
    <property type="entry name" value="CcmK-like"/>
    <property type="match status" value="1"/>
</dbReference>
<dbReference type="Gene3D" id="3.30.70.1710">
    <property type="match status" value="1"/>
</dbReference>
<dbReference type="KEGG" id="whj:H9Q79_16930"/>
<sequence>MAFSDNTLPETKQRIVQELVPGKQISLAHIIANPDKIMYTKLGLDPSIDYAKSAIGIMTVSPAETAIIMGDLAIKSSGVDIGFVDRFSGSLIVTGTVSEVEASTRAILDYVGGTLGFAVCPITRT</sequence>
<evidence type="ECO:0000259" key="3">
    <source>
        <dbReference type="PROSITE" id="PS51931"/>
    </source>
</evidence>
<dbReference type="CDD" id="cd07046">
    <property type="entry name" value="BMC_PduU-EutS"/>
    <property type="match status" value="1"/>
</dbReference>
<proteinExistence type="predicted"/>
<gene>
    <name evidence="4" type="ORF">H9Q79_16930</name>
</gene>
<dbReference type="InterPro" id="IPR037233">
    <property type="entry name" value="CcmK-like_sf"/>
</dbReference>
<dbReference type="InterPro" id="IPR009307">
    <property type="entry name" value="EutS/PduU/CutR"/>
</dbReference>
<name>A0A7G9GCI6_9FIRM</name>
<reference evidence="4 5" key="1">
    <citation type="submission" date="2020-08" db="EMBL/GenBank/DDBJ databases">
        <authorList>
            <person name="Liu C."/>
            <person name="Sun Q."/>
        </authorList>
    </citation>
    <scope>NUCLEOTIDE SEQUENCE [LARGE SCALE GENOMIC DNA]</scope>
    <source>
        <strain evidence="4 5">NSJ-29</strain>
    </source>
</reference>
<evidence type="ECO:0000313" key="5">
    <source>
        <dbReference type="Proteomes" id="UP000515860"/>
    </source>
</evidence>
<dbReference type="Pfam" id="PF00936">
    <property type="entry name" value="BMC"/>
    <property type="match status" value="1"/>
</dbReference>
<keyword evidence="5" id="KW-1185">Reference proteome</keyword>
<evidence type="ECO:0000256" key="1">
    <source>
        <dbReference type="ARBA" id="ARBA00024322"/>
    </source>
</evidence>
<dbReference type="AlphaFoldDB" id="A0A7G9GCI6"/>
<dbReference type="RefSeq" id="WP_118646679.1">
    <property type="nucleotide sequence ID" value="NZ_CP060635.1"/>
</dbReference>
<dbReference type="EMBL" id="CP060635">
    <property type="protein sequence ID" value="QNM08518.1"/>
    <property type="molecule type" value="Genomic_DNA"/>
</dbReference>
<keyword evidence="2" id="KW-1283">Bacterial microcompartment</keyword>
<dbReference type="PROSITE" id="PS51931">
    <property type="entry name" value="BMC_CP"/>
    <property type="match status" value="1"/>
</dbReference>
<dbReference type="GO" id="GO:0031469">
    <property type="term" value="C:bacterial microcompartment"/>
    <property type="evidence" value="ECO:0007669"/>
    <property type="project" value="UniProtKB-SubCell"/>
</dbReference>
<accession>A0A7G9GCI6</accession>
<protein>
    <submittedName>
        <fullName evidence="4">BMC domain-containing protein</fullName>
    </submittedName>
</protein>
<dbReference type="InterPro" id="IPR044870">
    <property type="entry name" value="BMC_CP"/>
</dbReference>